<dbReference type="InterPro" id="IPR042039">
    <property type="entry name" value="HscA_NBD"/>
</dbReference>
<evidence type="ECO:0000256" key="2">
    <source>
        <dbReference type="ARBA" id="ARBA00022741"/>
    </source>
</evidence>
<keyword evidence="2 6" id="KW-0547">Nucleotide-binding</keyword>
<dbReference type="OrthoDB" id="9766019at2"/>
<gene>
    <name evidence="6" type="primary">hscA</name>
    <name evidence="8" type="ORF">BIT28_17925</name>
</gene>
<comment type="caution">
    <text evidence="8">The sequence shown here is derived from an EMBL/GenBank/DDBJ whole genome shotgun (WGS) entry which is preliminary data.</text>
</comment>
<proteinExistence type="inferred from homology"/>
<dbReference type="Gene3D" id="3.30.420.40">
    <property type="match status" value="2"/>
</dbReference>
<dbReference type="SUPFAM" id="SSF100934">
    <property type="entry name" value="Heat shock protein 70kD (HSP70), C-terminal subdomain"/>
    <property type="match status" value="1"/>
</dbReference>
<dbReference type="Pfam" id="PF00012">
    <property type="entry name" value="HSP70"/>
    <property type="match status" value="1"/>
</dbReference>
<dbReference type="SUPFAM" id="SSF100920">
    <property type="entry name" value="Heat shock protein 70kD (HSP70), peptide-binding domain"/>
    <property type="match status" value="1"/>
</dbReference>
<comment type="function">
    <text evidence="6">Chaperone involved in the maturation of iron-sulfur cluster-containing proteins. Has a low intrinsic ATPase activity which is markedly stimulated by HscB.</text>
</comment>
<dbReference type="GO" id="GO:0051082">
    <property type="term" value="F:unfolded protein binding"/>
    <property type="evidence" value="ECO:0007669"/>
    <property type="project" value="InterPro"/>
</dbReference>
<dbReference type="GO" id="GO:0016226">
    <property type="term" value="P:iron-sulfur cluster assembly"/>
    <property type="evidence" value="ECO:0007669"/>
    <property type="project" value="InterPro"/>
</dbReference>
<dbReference type="InterPro" id="IPR043129">
    <property type="entry name" value="ATPase_NBD"/>
</dbReference>
<dbReference type="GO" id="GO:0005524">
    <property type="term" value="F:ATP binding"/>
    <property type="evidence" value="ECO:0007669"/>
    <property type="project" value="UniProtKB-KW"/>
</dbReference>
<accession>A0A1Q9GMM3</accession>
<reference evidence="8 9" key="1">
    <citation type="submission" date="2016-09" db="EMBL/GenBank/DDBJ databases">
        <title>Photobacterium proteolyticum sp. nov. a protease producing bacterium isolated from ocean sediments of Laizhou Bay.</title>
        <authorList>
            <person name="Li Y."/>
        </authorList>
    </citation>
    <scope>NUCLEOTIDE SEQUENCE [LARGE SCALE GENOMIC DNA]</scope>
    <source>
        <strain evidence="8 9">13-12</strain>
    </source>
</reference>
<dbReference type="Gene3D" id="2.60.34.10">
    <property type="entry name" value="Substrate Binding Domain Of DNAk, Chain A, domain 1"/>
    <property type="match status" value="1"/>
</dbReference>
<dbReference type="EMBL" id="MJIL01000069">
    <property type="protein sequence ID" value="OLQ75899.1"/>
    <property type="molecule type" value="Genomic_DNA"/>
</dbReference>
<dbReference type="PRINTS" id="PR00301">
    <property type="entry name" value="HEATSHOCK70"/>
</dbReference>
<organism evidence="8 9">
    <name type="scientific">Photobacterium proteolyticum</name>
    <dbReference type="NCBI Taxonomy" id="1903952"/>
    <lineage>
        <taxon>Bacteria</taxon>
        <taxon>Pseudomonadati</taxon>
        <taxon>Pseudomonadota</taxon>
        <taxon>Gammaproteobacteria</taxon>
        <taxon>Vibrionales</taxon>
        <taxon>Vibrionaceae</taxon>
        <taxon>Photobacterium</taxon>
    </lineage>
</organism>
<evidence type="ECO:0000313" key="8">
    <source>
        <dbReference type="EMBL" id="OLQ75899.1"/>
    </source>
</evidence>
<comment type="similarity">
    <text evidence="1 6 7">Belongs to the heat shock protein 70 family.</text>
</comment>
<dbReference type="NCBIfam" id="TIGR01991">
    <property type="entry name" value="HscA"/>
    <property type="match status" value="1"/>
</dbReference>
<dbReference type="InterPro" id="IPR029047">
    <property type="entry name" value="HSP70_peptide-bd_sf"/>
</dbReference>
<keyword evidence="9" id="KW-1185">Reference proteome</keyword>
<dbReference type="InterPro" id="IPR029048">
    <property type="entry name" value="HSP70_C_sf"/>
</dbReference>
<name>A0A1Q9GMM3_9GAMM</name>
<keyword evidence="3 6" id="KW-0067">ATP-binding</keyword>
<dbReference type="GO" id="GO:0140662">
    <property type="term" value="F:ATP-dependent protein folding chaperone"/>
    <property type="evidence" value="ECO:0007669"/>
    <property type="project" value="InterPro"/>
</dbReference>
<dbReference type="InterPro" id="IPR018181">
    <property type="entry name" value="Heat_shock_70_CS"/>
</dbReference>
<dbReference type="InterPro" id="IPR013126">
    <property type="entry name" value="Hsp_70_fam"/>
</dbReference>
<evidence type="ECO:0000256" key="6">
    <source>
        <dbReference type="HAMAP-Rule" id="MF_00679"/>
    </source>
</evidence>
<dbReference type="Proteomes" id="UP000186905">
    <property type="component" value="Unassembled WGS sequence"/>
</dbReference>
<sequence length="618" mass="66289">MALLQIAEPGQSAAPHQHKLAVGIDLGTTNSLVAAVRSGVPETLQDAQGRAILPSVVHYGEDDAVLIGQEARALAQQDPENTIFSVKRMMGRSLADIQQRYPQLPYQYQATDNGLPQLVTRSGLVNPVQVSAEILKTLSERAKETLGGDLEGVVITVPAYFDDAQRAGTKDAAKLANLNVLRLLNEPTAAAIAYGLDSGQEGVIAVYDLGGGTFDISILRLSKGVFEVMATGGDSALGGDDFDHLLAEWIAEQAGFDGQLSAQQSRALHDAATAAKIALTDAGEAEIDVLDWQGTVSREQFNALIQPLVKKTLMACRRAIKDAAIEIDEVIETVMVGGSTRVPLVREMVGSYFGKDPLTSIDPDQVVAIGASIQADILAGNKPDSDMLLLDVIPLSLGIETMGGMVEKIIPRNTTIPVARAQEFTTFKDGQTAMSVHIVQGEREMVSDCRSLARFTLRGIPAMAAGAAHIRVTYQVDADGLLSVTAMEKSSEVQSSIQVKPSYGLTDDEIATMIRESMTHAQEDKDARTLAELQVEADRVLEGLITALAADGDTLLTKEERDELEAVMMELVQLRQGTDPHAIEQGIKKTDKASQEFASRRMDKSIRQALAGHSIDEV</sequence>
<evidence type="ECO:0000313" key="9">
    <source>
        <dbReference type="Proteomes" id="UP000186905"/>
    </source>
</evidence>
<evidence type="ECO:0000256" key="7">
    <source>
        <dbReference type="RuleBase" id="RU003322"/>
    </source>
</evidence>
<evidence type="ECO:0000256" key="3">
    <source>
        <dbReference type="ARBA" id="ARBA00022840"/>
    </source>
</evidence>
<dbReference type="FunFam" id="3.30.420.40:FF:000046">
    <property type="entry name" value="Chaperone protein HscA"/>
    <property type="match status" value="1"/>
</dbReference>
<dbReference type="PANTHER" id="PTHR19375">
    <property type="entry name" value="HEAT SHOCK PROTEIN 70KDA"/>
    <property type="match status" value="1"/>
</dbReference>
<dbReference type="InterPro" id="IPR010236">
    <property type="entry name" value="ISC_FeS_clus_asmbl_HscA"/>
</dbReference>
<dbReference type="HAMAP" id="MF_00679">
    <property type="entry name" value="HscA"/>
    <property type="match status" value="1"/>
</dbReference>
<evidence type="ECO:0000256" key="4">
    <source>
        <dbReference type="ARBA" id="ARBA00023186"/>
    </source>
</evidence>
<dbReference type="Gene3D" id="1.20.1270.10">
    <property type="match status" value="1"/>
</dbReference>
<evidence type="ECO:0000256" key="5">
    <source>
        <dbReference type="ARBA" id="ARBA00058767"/>
    </source>
</evidence>
<protein>
    <recommendedName>
        <fullName evidence="6">Chaperone protein HscA homolog</fullName>
    </recommendedName>
</protein>
<dbReference type="STRING" id="1903952.BIT28_17925"/>
<dbReference type="GO" id="GO:0016887">
    <property type="term" value="F:ATP hydrolysis activity"/>
    <property type="evidence" value="ECO:0007669"/>
    <property type="project" value="UniProtKB-UniRule"/>
</dbReference>
<dbReference type="NCBIfam" id="NF003520">
    <property type="entry name" value="PRK05183.1"/>
    <property type="match status" value="1"/>
</dbReference>
<comment type="function">
    <text evidence="5">Probable chaperone. Has a low intrinsic ATPase activity which is markedly stimulated by HscB.</text>
</comment>
<dbReference type="FunFam" id="2.60.34.10:FF:000005">
    <property type="entry name" value="Chaperone protein HscA homolog"/>
    <property type="match status" value="1"/>
</dbReference>
<dbReference type="Gene3D" id="3.90.640.10">
    <property type="entry name" value="Actin, Chain A, domain 4"/>
    <property type="match status" value="1"/>
</dbReference>
<dbReference type="SUPFAM" id="SSF53067">
    <property type="entry name" value="Actin-like ATPase domain"/>
    <property type="match status" value="2"/>
</dbReference>
<evidence type="ECO:0000256" key="1">
    <source>
        <dbReference type="ARBA" id="ARBA00007381"/>
    </source>
</evidence>
<dbReference type="CDD" id="cd10236">
    <property type="entry name" value="ASKHA_NBD_HSP70_HscA"/>
    <property type="match status" value="1"/>
</dbReference>
<dbReference type="AlphaFoldDB" id="A0A1Q9GMM3"/>
<dbReference type="RefSeq" id="WP_075763645.1">
    <property type="nucleotide sequence ID" value="NZ_MJIL01000069.1"/>
</dbReference>
<keyword evidence="4 6" id="KW-0143">Chaperone</keyword>
<dbReference type="PROSITE" id="PS00297">
    <property type="entry name" value="HSP70_1"/>
    <property type="match status" value="1"/>
</dbReference>
<dbReference type="PROSITE" id="PS00329">
    <property type="entry name" value="HSP70_2"/>
    <property type="match status" value="1"/>
</dbReference>